<dbReference type="CDD" id="cd14014">
    <property type="entry name" value="STKc_PknB_like"/>
    <property type="match status" value="1"/>
</dbReference>
<dbReference type="GO" id="GO:0004674">
    <property type="term" value="F:protein serine/threonine kinase activity"/>
    <property type="evidence" value="ECO:0007669"/>
    <property type="project" value="UniProtKB-KW"/>
</dbReference>
<evidence type="ECO:0000313" key="9">
    <source>
        <dbReference type="Proteomes" id="UP001497493"/>
    </source>
</evidence>
<dbReference type="RefSeq" id="WP_348758182.1">
    <property type="nucleotide sequence ID" value="NZ_OZ026884.1"/>
</dbReference>
<dbReference type="Gene3D" id="3.60.40.10">
    <property type="entry name" value="PPM-type phosphatase domain"/>
    <property type="match status" value="1"/>
</dbReference>
<keyword evidence="4" id="KW-0067">ATP-binding</keyword>
<dbReference type="InterPro" id="IPR036457">
    <property type="entry name" value="PPM-type-like_dom_sf"/>
</dbReference>
<dbReference type="InterPro" id="IPR011009">
    <property type="entry name" value="Kinase-like_dom_sf"/>
</dbReference>
<dbReference type="CDD" id="cd00143">
    <property type="entry name" value="PP2Cc"/>
    <property type="match status" value="1"/>
</dbReference>
<dbReference type="InterPro" id="IPR000719">
    <property type="entry name" value="Prot_kinase_dom"/>
</dbReference>
<keyword evidence="5" id="KW-0812">Transmembrane</keyword>
<keyword evidence="9" id="KW-1185">Reference proteome</keyword>
<evidence type="ECO:0000256" key="3">
    <source>
        <dbReference type="ARBA" id="ARBA00022777"/>
    </source>
</evidence>
<gene>
    <name evidence="8" type="ORF">MECH1_V1_2908</name>
</gene>
<dbReference type="SUPFAM" id="SSF56112">
    <property type="entry name" value="Protein kinase-like (PK-like)"/>
    <property type="match status" value="1"/>
</dbReference>
<dbReference type="PROSITE" id="PS00108">
    <property type="entry name" value="PROTEIN_KINASE_ST"/>
    <property type="match status" value="1"/>
</dbReference>
<dbReference type="InterPro" id="IPR008271">
    <property type="entry name" value="Ser/Thr_kinase_AS"/>
</dbReference>
<evidence type="ECO:0000256" key="4">
    <source>
        <dbReference type="ARBA" id="ARBA00022840"/>
    </source>
</evidence>
<evidence type="ECO:0000259" key="6">
    <source>
        <dbReference type="PROSITE" id="PS50011"/>
    </source>
</evidence>
<dbReference type="PANTHER" id="PTHR43289">
    <property type="entry name" value="MITOGEN-ACTIVATED PROTEIN KINASE KINASE KINASE 20-RELATED"/>
    <property type="match status" value="1"/>
</dbReference>
<evidence type="ECO:0000256" key="5">
    <source>
        <dbReference type="SAM" id="Phobius"/>
    </source>
</evidence>
<evidence type="ECO:0000256" key="2">
    <source>
        <dbReference type="ARBA" id="ARBA00022741"/>
    </source>
</evidence>
<keyword evidence="8" id="KW-0723">Serine/threonine-protein kinase</keyword>
<name>A0ABM9NM20_9GAMM</name>
<dbReference type="EMBL" id="OZ026884">
    <property type="protein sequence ID" value="CAL1241684.1"/>
    <property type="molecule type" value="Genomic_DNA"/>
</dbReference>
<keyword evidence="5" id="KW-1133">Transmembrane helix</keyword>
<dbReference type="SUPFAM" id="SSF81606">
    <property type="entry name" value="PP2C-like"/>
    <property type="match status" value="1"/>
</dbReference>
<accession>A0ABM9NM20</accession>
<dbReference type="SMART" id="SM00332">
    <property type="entry name" value="PP2Cc"/>
    <property type="match status" value="1"/>
</dbReference>
<reference evidence="8 9" key="1">
    <citation type="submission" date="2024-04" db="EMBL/GenBank/DDBJ databases">
        <authorList>
            <person name="Cremers G."/>
        </authorList>
    </citation>
    <scope>NUCLEOTIDE SEQUENCE [LARGE SCALE GENOMIC DNA]</scope>
    <source>
        <strain evidence="8">MeCH1-AG</strain>
    </source>
</reference>
<keyword evidence="3 8" id="KW-0418">Kinase</keyword>
<organism evidence="8 9">
    <name type="scientific">Candidatus Methylocalor cossyra</name>
    <dbReference type="NCBI Taxonomy" id="3108543"/>
    <lineage>
        <taxon>Bacteria</taxon>
        <taxon>Pseudomonadati</taxon>
        <taxon>Pseudomonadota</taxon>
        <taxon>Gammaproteobacteria</taxon>
        <taxon>Methylococcales</taxon>
        <taxon>Methylococcaceae</taxon>
        <taxon>Candidatus Methylocalor</taxon>
    </lineage>
</organism>
<feature type="transmembrane region" description="Helical" evidence="5">
    <location>
        <begin position="544"/>
        <end position="566"/>
    </location>
</feature>
<evidence type="ECO:0000259" key="7">
    <source>
        <dbReference type="PROSITE" id="PS51746"/>
    </source>
</evidence>
<dbReference type="Gene3D" id="3.30.200.20">
    <property type="entry name" value="Phosphorylase Kinase, domain 1"/>
    <property type="match status" value="1"/>
</dbReference>
<evidence type="ECO:0000256" key="1">
    <source>
        <dbReference type="ARBA" id="ARBA00022679"/>
    </source>
</evidence>
<keyword evidence="1 8" id="KW-0808">Transferase</keyword>
<dbReference type="Proteomes" id="UP001497493">
    <property type="component" value="Chromosome"/>
</dbReference>
<dbReference type="PANTHER" id="PTHR43289:SF6">
    <property type="entry name" value="SERINE_THREONINE-PROTEIN KINASE NEKL-3"/>
    <property type="match status" value="1"/>
</dbReference>
<dbReference type="SMART" id="SM00331">
    <property type="entry name" value="PP2C_SIG"/>
    <property type="match status" value="1"/>
</dbReference>
<dbReference type="Pfam" id="PF13672">
    <property type="entry name" value="PP2C_2"/>
    <property type="match status" value="1"/>
</dbReference>
<dbReference type="PROSITE" id="PS51746">
    <property type="entry name" value="PPM_2"/>
    <property type="match status" value="1"/>
</dbReference>
<dbReference type="Gene3D" id="1.10.510.10">
    <property type="entry name" value="Transferase(Phosphotransferase) domain 1"/>
    <property type="match status" value="1"/>
</dbReference>
<evidence type="ECO:0000313" key="8">
    <source>
        <dbReference type="EMBL" id="CAL1241684.1"/>
    </source>
</evidence>
<keyword evidence="5" id="KW-0472">Membrane</keyword>
<proteinExistence type="predicted"/>
<sequence>MVDTDRLVLRAGVSSVPGGRAENQDIAGFFEPPPGAALSGYVAAVADGMGGTKGGRQAAALCLQGFLDGYYGLSETLGVEPRAARALGAINRWLYATGRQDPALAQLGTTFSALILHQRRAHLIHVGDCRIYRLRGQCLEQLTHDHTLRGPGRDHILYRAVGLEPELRADGAVFALEPHDRFLLCSDGLHGVLRPPELARALRQRASPEATAAALTAEALRQGGQDNITALVVDVIRLPAADRDALREALDTLPLLDLPRSGETVDGFRLLRPLAAGRYSVLFQALDVRTGADLVLKFPHPRIAAERDQRTAFLREAWIAAQVKNPWVAEVIELPPGRQTRLYAVLPYYPGVTLERRLSRKPPLTLAQGVALALQLCKAVQALHRHGIVHRDIKPDNILLTEDGGLKLLDLGSARLPAWDEHEPVPGTPSYMAPELFEGQRGSVASDIFALGVTLYRMFAAGAYPYGELEPFTTPRFGKPKPLTLHRPDLPAWLDLVVARAIALEPERRYADAQELAYELEAGLAHGGSSAPSPPRSLYERDPLLFWQLLAWLLFGLLLICLYRLATHP</sequence>
<dbReference type="InterPro" id="IPR001932">
    <property type="entry name" value="PPM-type_phosphatase-like_dom"/>
</dbReference>
<feature type="domain" description="Protein kinase" evidence="6">
    <location>
        <begin position="268"/>
        <end position="521"/>
    </location>
</feature>
<protein>
    <submittedName>
        <fullName evidence="8">Non-specific serine/threonine protein kinase</fullName>
        <ecNumber evidence="8">2.7.11.1</ecNumber>
    </submittedName>
</protein>
<dbReference type="SMART" id="SM00220">
    <property type="entry name" value="S_TKc"/>
    <property type="match status" value="1"/>
</dbReference>
<dbReference type="Pfam" id="PF00069">
    <property type="entry name" value="Pkinase"/>
    <property type="match status" value="1"/>
</dbReference>
<feature type="domain" description="PPM-type phosphatase" evidence="7">
    <location>
        <begin position="10"/>
        <end position="235"/>
    </location>
</feature>
<dbReference type="EC" id="2.7.11.1" evidence="8"/>
<dbReference type="PROSITE" id="PS50011">
    <property type="entry name" value="PROTEIN_KINASE_DOM"/>
    <property type="match status" value="1"/>
</dbReference>
<keyword evidence="2" id="KW-0547">Nucleotide-binding</keyword>